<dbReference type="Pfam" id="PF07873">
    <property type="entry name" value="YabP"/>
    <property type="match status" value="1"/>
</dbReference>
<dbReference type="RefSeq" id="WP_138225243.1">
    <property type="nucleotide sequence ID" value="NZ_CP040396.1"/>
</dbReference>
<dbReference type="InterPro" id="IPR022476">
    <property type="entry name" value="Spore_YabP/YqfC"/>
</dbReference>
<dbReference type="OrthoDB" id="2989236at2"/>
<dbReference type="AlphaFoldDB" id="A0A4P8XIX6"/>
<sequence length="97" mass="11172">MSRISRKLQRWTQEILDLPQDLLYDLPRLTLIGNHELHIENHKGVIHFSSDKLVLSLAQGALEITGTELSIRSIQSTEVTLQGRVERIQYIERGEKP</sequence>
<reference evidence="1 2" key="1">
    <citation type="submission" date="2019-05" db="EMBL/GenBank/DDBJ databases">
        <authorList>
            <person name="Chen C."/>
        </authorList>
    </citation>
    <scope>NUCLEOTIDE SEQUENCE [LARGE SCALE GENOMIC DNA]</scope>
    <source>
        <strain evidence="1 2">HB172198</strain>
    </source>
</reference>
<dbReference type="EMBL" id="CP040396">
    <property type="protein sequence ID" value="QCT02183.1"/>
    <property type="molecule type" value="Genomic_DNA"/>
</dbReference>
<dbReference type="Proteomes" id="UP000300879">
    <property type="component" value="Chromosome"/>
</dbReference>
<dbReference type="Gene3D" id="2.60.40.2000">
    <property type="match status" value="1"/>
</dbReference>
<dbReference type="KEGG" id="palo:E6C60_1467"/>
<name>A0A4P8XIX6_9BACL</name>
<protein>
    <submittedName>
        <fullName evidence="1">Sporulation protein YqfC</fullName>
    </submittedName>
</protein>
<keyword evidence="2" id="KW-1185">Reference proteome</keyword>
<dbReference type="InterPro" id="IPR022477">
    <property type="entry name" value="Spore_YqfC"/>
</dbReference>
<organism evidence="1 2">
    <name type="scientific">Paenibacillus algicola</name>
    <dbReference type="NCBI Taxonomy" id="2565926"/>
    <lineage>
        <taxon>Bacteria</taxon>
        <taxon>Bacillati</taxon>
        <taxon>Bacillota</taxon>
        <taxon>Bacilli</taxon>
        <taxon>Bacillales</taxon>
        <taxon>Paenibacillaceae</taxon>
        <taxon>Paenibacillus</taxon>
    </lineage>
</organism>
<evidence type="ECO:0000313" key="1">
    <source>
        <dbReference type="EMBL" id="QCT02183.1"/>
    </source>
</evidence>
<accession>A0A4P8XIX6</accession>
<gene>
    <name evidence="1" type="ORF">E6C60_1467</name>
</gene>
<evidence type="ECO:0000313" key="2">
    <source>
        <dbReference type="Proteomes" id="UP000300879"/>
    </source>
</evidence>
<dbReference type="NCBIfam" id="TIGR02856">
    <property type="entry name" value="spore_yqfC"/>
    <property type="match status" value="1"/>
</dbReference>
<dbReference type="InterPro" id="IPR038705">
    <property type="entry name" value="YabP_sf"/>
</dbReference>
<proteinExistence type="predicted"/>